<sequence>MVRNDKRKTEYGSTPPGIILKAEAGEVKLQNKSIRRTAKDFDINYRTLTRYCQKVTREEVESQTATPTTVVGYTKPRQVFSPDLEMQLVQYITRSADIYFGLSPSEVRRFAYLFAVAHQVEFAPMWTEKEKASSE</sequence>
<name>A0A673W4V5_SALTR</name>
<dbReference type="Proteomes" id="UP000472277">
    <property type="component" value="Chromosome 20"/>
</dbReference>
<evidence type="ECO:0000313" key="2">
    <source>
        <dbReference type="Proteomes" id="UP000472277"/>
    </source>
</evidence>
<reference evidence="1" key="2">
    <citation type="submission" date="2025-09" db="UniProtKB">
        <authorList>
            <consortium name="Ensembl"/>
        </authorList>
    </citation>
    <scope>IDENTIFICATION</scope>
</reference>
<organism evidence="1 2">
    <name type="scientific">Salmo trutta</name>
    <name type="common">Brown trout</name>
    <dbReference type="NCBI Taxonomy" id="8032"/>
    <lineage>
        <taxon>Eukaryota</taxon>
        <taxon>Metazoa</taxon>
        <taxon>Chordata</taxon>
        <taxon>Craniata</taxon>
        <taxon>Vertebrata</taxon>
        <taxon>Euteleostomi</taxon>
        <taxon>Actinopterygii</taxon>
        <taxon>Neopterygii</taxon>
        <taxon>Teleostei</taxon>
        <taxon>Protacanthopterygii</taxon>
        <taxon>Salmoniformes</taxon>
        <taxon>Salmonidae</taxon>
        <taxon>Salmoninae</taxon>
        <taxon>Salmo</taxon>
    </lineage>
</organism>
<evidence type="ECO:0000313" key="1">
    <source>
        <dbReference type="Ensembl" id="ENSSTUP00000003978.1"/>
    </source>
</evidence>
<dbReference type="InParanoid" id="A0A673W4V5"/>
<dbReference type="Ensembl" id="ENSSTUT00000004212.1">
    <property type="protein sequence ID" value="ENSSTUP00000003978.1"/>
    <property type="gene ID" value="ENSSTUG00000001976.1"/>
</dbReference>
<proteinExistence type="predicted"/>
<reference evidence="1" key="1">
    <citation type="submission" date="2025-08" db="UniProtKB">
        <authorList>
            <consortium name="Ensembl"/>
        </authorList>
    </citation>
    <scope>IDENTIFICATION</scope>
</reference>
<protein>
    <recommendedName>
        <fullName evidence="3">HTH psq-type domain-containing protein</fullName>
    </recommendedName>
</protein>
<evidence type="ECO:0008006" key="3">
    <source>
        <dbReference type="Google" id="ProtNLM"/>
    </source>
</evidence>
<keyword evidence="2" id="KW-1185">Reference proteome</keyword>
<accession>A0A673W4V5</accession>
<dbReference type="GeneTree" id="ENSGT00940000177758"/>
<dbReference type="OMA" id="VEFAPMW"/>
<dbReference type="AlphaFoldDB" id="A0A673W4V5"/>